<dbReference type="PROSITE" id="PS51469">
    <property type="entry name" value="SUN"/>
    <property type="match status" value="1"/>
</dbReference>
<organism evidence="7 8">
    <name type="scientific">Lactuca saligna</name>
    <name type="common">Willowleaf lettuce</name>
    <dbReference type="NCBI Taxonomy" id="75948"/>
    <lineage>
        <taxon>Eukaryota</taxon>
        <taxon>Viridiplantae</taxon>
        <taxon>Streptophyta</taxon>
        <taxon>Embryophyta</taxon>
        <taxon>Tracheophyta</taxon>
        <taxon>Spermatophyta</taxon>
        <taxon>Magnoliopsida</taxon>
        <taxon>eudicotyledons</taxon>
        <taxon>Gunneridae</taxon>
        <taxon>Pentapetalae</taxon>
        <taxon>asterids</taxon>
        <taxon>campanulids</taxon>
        <taxon>Asterales</taxon>
        <taxon>Asteraceae</taxon>
        <taxon>Cichorioideae</taxon>
        <taxon>Cichorieae</taxon>
        <taxon>Lactucinae</taxon>
        <taxon>Lactuca</taxon>
    </lineage>
</organism>
<sequence>MFSHCVSIVANPSTVVWRLRRPVVMGGSKSGGSDEVDASPPSRGNVVWCSQWKTTLIMMNVFLLLVLLILAPMILKLWVEFERLETELDERIESMEKTLISWDRLEWDEVREIIKKEIAKHAADGIGRVDYAVASCGGRVLKHSKPSVLSSRLSRWISGNVHRDAVKMLQPSFGQTGECFPLKGDNGFVEVKLCTSVVPEAITVEHVSKDFQMEGFATGNRGEDTSDQFSSAVKPPTKWLSFIKGVIDLGYISTPPPDPLATD</sequence>
<feature type="domain" description="SUN" evidence="6">
    <location>
        <begin position="129"/>
        <end position="263"/>
    </location>
</feature>
<evidence type="ECO:0000256" key="2">
    <source>
        <dbReference type="ARBA" id="ARBA00022692"/>
    </source>
</evidence>
<keyword evidence="3 5" id="KW-1133">Transmembrane helix</keyword>
<evidence type="ECO:0000256" key="4">
    <source>
        <dbReference type="ARBA" id="ARBA00023136"/>
    </source>
</evidence>
<dbReference type="GO" id="GO:0005635">
    <property type="term" value="C:nuclear envelope"/>
    <property type="evidence" value="ECO:0007669"/>
    <property type="project" value="TreeGrafter"/>
</dbReference>
<dbReference type="Pfam" id="PF07738">
    <property type="entry name" value="Sad1_UNC"/>
    <property type="match status" value="1"/>
</dbReference>
<name>A0AA35YW25_LACSI</name>
<keyword evidence="4 5" id="KW-0472">Membrane</keyword>
<proteinExistence type="predicted"/>
<keyword evidence="2 5" id="KW-0812">Transmembrane</keyword>
<dbReference type="InterPro" id="IPR012919">
    <property type="entry name" value="SUN_dom"/>
</dbReference>
<dbReference type="Gene3D" id="2.60.120.260">
    <property type="entry name" value="Galactose-binding domain-like"/>
    <property type="match status" value="1"/>
</dbReference>
<evidence type="ECO:0000256" key="5">
    <source>
        <dbReference type="SAM" id="Phobius"/>
    </source>
</evidence>
<evidence type="ECO:0000313" key="8">
    <source>
        <dbReference type="Proteomes" id="UP001177003"/>
    </source>
</evidence>
<evidence type="ECO:0000256" key="1">
    <source>
        <dbReference type="ARBA" id="ARBA00004370"/>
    </source>
</evidence>
<gene>
    <name evidence="7" type="ORF">LSALG_LOCUS20942</name>
</gene>
<dbReference type="Proteomes" id="UP001177003">
    <property type="component" value="Chromosome 4"/>
</dbReference>
<protein>
    <recommendedName>
        <fullName evidence="6">SUN domain-containing protein</fullName>
    </recommendedName>
</protein>
<evidence type="ECO:0000313" key="7">
    <source>
        <dbReference type="EMBL" id="CAI9281235.1"/>
    </source>
</evidence>
<dbReference type="PANTHER" id="PTHR12911">
    <property type="entry name" value="SAD1/UNC-84-LIKE PROTEIN-RELATED"/>
    <property type="match status" value="1"/>
</dbReference>
<evidence type="ECO:0000256" key="3">
    <source>
        <dbReference type="ARBA" id="ARBA00022989"/>
    </source>
</evidence>
<dbReference type="GO" id="GO:0043495">
    <property type="term" value="F:protein-membrane adaptor activity"/>
    <property type="evidence" value="ECO:0007669"/>
    <property type="project" value="TreeGrafter"/>
</dbReference>
<dbReference type="GO" id="GO:0016020">
    <property type="term" value="C:membrane"/>
    <property type="evidence" value="ECO:0007669"/>
    <property type="project" value="UniProtKB-SubCell"/>
</dbReference>
<keyword evidence="8" id="KW-1185">Reference proteome</keyword>
<feature type="transmembrane region" description="Helical" evidence="5">
    <location>
        <begin position="56"/>
        <end position="75"/>
    </location>
</feature>
<comment type="subcellular location">
    <subcellularLocation>
        <location evidence="1">Membrane</location>
    </subcellularLocation>
</comment>
<reference evidence="7" key="1">
    <citation type="submission" date="2023-04" db="EMBL/GenBank/DDBJ databases">
        <authorList>
            <person name="Vijverberg K."/>
            <person name="Xiong W."/>
            <person name="Schranz E."/>
        </authorList>
    </citation>
    <scope>NUCLEOTIDE SEQUENCE</scope>
</reference>
<dbReference type="InterPro" id="IPR045119">
    <property type="entry name" value="SUN1-5"/>
</dbReference>
<dbReference type="PANTHER" id="PTHR12911:SF8">
    <property type="entry name" value="KLAROID PROTEIN-RELATED"/>
    <property type="match status" value="1"/>
</dbReference>
<evidence type="ECO:0000259" key="6">
    <source>
        <dbReference type="PROSITE" id="PS51469"/>
    </source>
</evidence>
<dbReference type="AlphaFoldDB" id="A0AA35YW25"/>
<accession>A0AA35YW25</accession>
<dbReference type="EMBL" id="OX465080">
    <property type="protein sequence ID" value="CAI9281235.1"/>
    <property type="molecule type" value="Genomic_DNA"/>
</dbReference>